<feature type="binding site" evidence="7">
    <location>
        <position position="122"/>
    </location>
    <ligand>
        <name>1D-myo-inositol 3-phosphate</name>
        <dbReference type="ChEBI" id="CHEBI:58401"/>
    </ligand>
</feature>
<dbReference type="RefSeq" id="WP_370463656.1">
    <property type="nucleotide sequence ID" value="NZ_CP059163.1"/>
</dbReference>
<comment type="subunit">
    <text evidence="7">Homodimer.</text>
</comment>
<dbReference type="InterPro" id="IPR017814">
    <property type="entry name" value="Mycothiol_biosynthesis_MshA"/>
</dbReference>
<feature type="binding site" evidence="7">
    <location>
        <position position="336"/>
    </location>
    <ligand>
        <name>UDP-N-acetyl-alpha-D-glucosamine</name>
        <dbReference type="ChEBI" id="CHEBI:57705"/>
    </ligand>
</feature>
<evidence type="ECO:0000256" key="5">
    <source>
        <dbReference type="ARBA" id="ARBA00022842"/>
    </source>
</evidence>
<feature type="binding site" evidence="7">
    <location>
        <position position="166"/>
    </location>
    <ligand>
        <name>1D-myo-inositol 3-phosphate</name>
        <dbReference type="ChEBI" id="CHEBI:58401"/>
    </ligand>
</feature>
<dbReference type="Proteomes" id="UP000516957">
    <property type="component" value="Unassembled WGS sequence"/>
</dbReference>
<name>A0A7Y9JQW7_9ACTN</name>
<dbReference type="PANTHER" id="PTHR12526">
    <property type="entry name" value="GLYCOSYLTRANSFERASE"/>
    <property type="match status" value="1"/>
</dbReference>
<feature type="binding site" evidence="7">
    <location>
        <position position="306"/>
    </location>
    <ligand>
        <name>UDP-N-acetyl-alpha-D-glucosamine</name>
        <dbReference type="ChEBI" id="CHEBI:57705"/>
    </ligand>
</feature>
<dbReference type="Pfam" id="PF13579">
    <property type="entry name" value="Glyco_trans_4_4"/>
    <property type="match status" value="1"/>
</dbReference>
<dbReference type="NCBIfam" id="TIGR03449">
    <property type="entry name" value="mycothiol_MshA"/>
    <property type="match status" value="1"/>
</dbReference>
<dbReference type="GO" id="GO:0008375">
    <property type="term" value="F:acetylglucosaminyltransferase activity"/>
    <property type="evidence" value="ECO:0007669"/>
    <property type="project" value="UniProtKB-UniRule"/>
</dbReference>
<feature type="binding site" evidence="7">
    <location>
        <position position="20"/>
    </location>
    <ligand>
        <name>1D-myo-inositol 3-phosphate</name>
        <dbReference type="ChEBI" id="CHEBI:58401"/>
    </ligand>
</feature>
<feature type="binding site" evidence="7">
    <location>
        <position position="342"/>
    </location>
    <ligand>
        <name>Mg(2+)</name>
        <dbReference type="ChEBI" id="CHEBI:18420"/>
    </ligand>
</feature>
<dbReference type="GO" id="GO:0102710">
    <property type="term" value="F:D-inositol-3-phosphate glycosyltransferase activity"/>
    <property type="evidence" value="ECO:0007669"/>
    <property type="project" value="UniProtKB-EC"/>
</dbReference>
<dbReference type="HAMAP" id="MF_01695">
    <property type="entry name" value="MshA"/>
    <property type="match status" value="1"/>
</dbReference>
<comment type="catalytic activity">
    <reaction evidence="6 7">
        <text>1D-myo-inositol 3-phosphate + UDP-N-acetyl-alpha-D-glucosamine = 1D-myo-inositol 2-acetamido-2-deoxy-alpha-D-glucopyranoside 3-phosphate + UDP + H(+)</text>
        <dbReference type="Rhea" id="RHEA:26188"/>
        <dbReference type="ChEBI" id="CHEBI:15378"/>
        <dbReference type="ChEBI" id="CHEBI:57705"/>
        <dbReference type="ChEBI" id="CHEBI:58223"/>
        <dbReference type="ChEBI" id="CHEBI:58401"/>
        <dbReference type="ChEBI" id="CHEBI:58892"/>
        <dbReference type="EC" id="2.4.1.250"/>
    </reaction>
</comment>
<feature type="domain" description="Glycosyl transferase family 1" evidence="8">
    <location>
        <begin position="220"/>
        <end position="392"/>
    </location>
</feature>
<feature type="binding site" evidence="7">
    <location>
        <position position="89"/>
    </location>
    <ligand>
        <name>1D-myo-inositol 3-phosphate</name>
        <dbReference type="ChEBI" id="CHEBI:58401"/>
    </ligand>
</feature>
<feature type="binding site" evidence="7">
    <location>
        <position position="240"/>
    </location>
    <ligand>
        <name>UDP-N-acetyl-alpha-D-glucosamine</name>
        <dbReference type="ChEBI" id="CHEBI:57705"/>
    </ligand>
</feature>
<evidence type="ECO:0000259" key="8">
    <source>
        <dbReference type="Pfam" id="PF00534"/>
    </source>
</evidence>
<evidence type="ECO:0000256" key="1">
    <source>
        <dbReference type="ARBA" id="ARBA00008449"/>
    </source>
</evidence>
<evidence type="ECO:0000259" key="9">
    <source>
        <dbReference type="Pfam" id="PF13579"/>
    </source>
</evidence>
<feature type="binding site" evidence="7">
    <location>
        <position position="328"/>
    </location>
    <ligand>
        <name>UDP-N-acetyl-alpha-D-glucosamine</name>
        <dbReference type="ChEBI" id="CHEBI:57705"/>
    </ligand>
</feature>
<dbReference type="AlphaFoldDB" id="A0A7Y9JQW7"/>
<comment type="caution">
    <text evidence="10">The sequence shown here is derived from an EMBL/GenBank/DDBJ whole genome shotgun (WGS) entry which is preliminary data.</text>
</comment>
<dbReference type="InterPro" id="IPR001296">
    <property type="entry name" value="Glyco_trans_1"/>
</dbReference>
<accession>A0A7Y9JQW7</accession>
<evidence type="ECO:0000256" key="7">
    <source>
        <dbReference type="HAMAP-Rule" id="MF_01695"/>
    </source>
</evidence>
<proteinExistence type="inferred from homology"/>
<dbReference type="EMBL" id="JACCBE010000001">
    <property type="protein sequence ID" value="NYD57651.1"/>
    <property type="molecule type" value="Genomic_DNA"/>
</dbReference>
<keyword evidence="3 7" id="KW-0808">Transferase</keyword>
<keyword evidence="11" id="KW-1185">Reference proteome</keyword>
<evidence type="ECO:0000313" key="11">
    <source>
        <dbReference type="Proteomes" id="UP000516957"/>
    </source>
</evidence>
<dbReference type="GO" id="GO:0010125">
    <property type="term" value="P:mycothiol biosynthetic process"/>
    <property type="evidence" value="ECO:0007669"/>
    <property type="project" value="UniProtKB-UniRule"/>
</dbReference>
<gene>
    <name evidence="7" type="primary">mshA</name>
    <name evidence="10" type="ORF">BKA08_001889</name>
</gene>
<dbReference type="SUPFAM" id="SSF53756">
    <property type="entry name" value="UDP-Glycosyltransferase/glycogen phosphorylase"/>
    <property type="match status" value="1"/>
</dbReference>
<dbReference type="InterPro" id="IPR028098">
    <property type="entry name" value="Glyco_trans_4-like_N"/>
</dbReference>
<keyword evidence="5 7" id="KW-0460">Magnesium</keyword>
<feature type="domain" description="Glycosyltransferase subfamily 4-like N-terminal" evidence="9">
    <location>
        <begin position="33"/>
        <end position="208"/>
    </location>
</feature>
<organism evidence="10 11">
    <name type="scientific">Nocardioides marinisabuli</name>
    <dbReference type="NCBI Taxonomy" id="419476"/>
    <lineage>
        <taxon>Bacteria</taxon>
        <taxon>Bacillati</taxon>
        <taxon>Actinomycetota</taxon>
        <taxon>Actinomycetes</taxon>
        <taxon>Propionibacteriales</taxon>
        <taxon>Nocardioidaceae</taxon>
        <taxon>Nocardioides</taxon>
    </lineage>
</organism>
<feature type="binding site" evidence="7">
    <location>
        <position position="315"/>
    </location>
    <ligand>
        <name>Mg(2+)</name>
        <dbReference type="ChEBI" id="CHEBI:18420"/>
    </ligand>
</feature>
<sequence length="427" mass="45952">MSSQQRIERPVRRLAMISLHTSPLDQPGTGDAGGMNVYVIELAKRLAAQGTEVDIFTRATSSALEPVVDPYDGVRVRHIHAGPFEGLTKTELPGQLCVFAREVLRTEAAHPVGHYDAVHSHYWLSGQVGALARDRWGVPLVHSMHTMAKVKNEALADGDTPEPQARVIGEEQVVEAADLLVANTDLEAKQLINLYDAHAGRVEVVHPGVDLDVFRPRERADVRRELGLPVDADVLLFAGRIQPLKGPDVLLRAVAELLRRDPGLRERLVVPVVGGPSGSGLEHPDALATLARELGLDDVVRFVPPVAQDDLARWMAAATLVAVPSYNESFGLVAAEAQATGTPVVAAAVGGLTTVVRDGHSGLLVEGHEAGDWADAIARVLTEPVLAQRLRSGAVLQAKGFSWEATAQSMLAGYERARWMMRQEATA</sequence>
<reference evidence="10 11" key="1">
    <citation type="submission" date="2020-07" db="EMBL/GenBank/DDBJ databases">
        <title>Sequencing the genomes of 1000 actinobacteria strains.</title>
        <authorList>
            <person name="Klenk H.-P."/>
        </authorList>
    </citation>
    <scope>NUCLEOTIDE SEQUENCE [LARGE SCALE GENOMIC DNA]</scope>
    <source>
        <strain evidence="10 11">DSM 18965</strain>
    </source>
</reference>
<feature type="binding site" evidence="7">
    <location>
        <position position="318"/>
    </location>
    <ligand>
        <name>Mg(2+)</name>
        <dbReference type="ChEBI" id="CHEBI:18420"/>
    </ligand>
</feature>
<keyword evidence="2 7" id="KW-0328">Glycosyltransferase</keyword>
<feature type="binding site" evidence="7">
    <location>
        <position position="146"/>
    </location>
    <ligand>
        <name>1D-myo-inositol 3-phosphate</name>
        <dbReference type="ChEBI" id="CHEBI:58401"/>
    </ligand>
</feature>
<dbReference type="GO" id="GO:0000287">
    <property type="term" value="F:magnesium ion binding"/>
    <property type="evidence" value="ECO:0007669"/>
    <property type="project" value="UniProtKB-UniRule"/>
</dbReference>
<evidence type="ECO:0000256" key="6">
    <source>
        <dbReference type="ARBA" id="ARBA00048131"/>
    </source>
</evidence>
<dbReference type="Pfam" id="PF00534">
    <property type="entry name" value="Glycos_transf_1"/>
    <property type="match status" value="1"/>
</dbReference>
<evidence type="ECO:0000256" key="4">
    <source>
        <dbReference type="ARBA" id="ARBA00022723"/>
    </source>
</evidence>
<comment type="function">
    <text evidence="7">Catalyzes the transfer of a N-acetyl-glucosamine moiety to 1D-myo-inositol 3-phosphate to produce 1D-myo-inositol 2-acetamido-2-deoxy-glucopyranoside 3-phosphate in the mycothiol biosynthesis pathway.</text>
</comment>
<feature type="binding site" evidence="7">
    <location>
        <position position="245"/>
    </location>
    <ligand>
        <name>UDP-N-acetyl-alpha-D-glucosamine</name>
        <dbReference type="ChEBI" id="CHEBI:57705"/>
    </ligand>
</feature>
<comment type="similarity">
    <text evidence="1 7">Belongs to the glycosyltransferase group 1 family. MshA subfamily.</text>
</comment>
<feature type="binding site" evidence="7">
    <location>
        <position position="34"/>
    </location>
    <ligand>
        <name>UDP-N-acetyl-alpha-D-glucosamine</name>
        <dbReference type="ChEBI" id="CHEBI:57705"/>
    </ligand>
</feature>
<evidence type="ECO:0000256" key="3">
    <source>
        <dbReference type="ARBA" id="ARBA00022679"/>
    </source>
</evidence>
<dbReference type="Gene3D" id="3.40.50.2000">
    <property type="entry name" value="Glycogen Phosphorylase B"/>
    <property type="match status" value="2"/>
</dbReference>
<protein>
    <recommendedName>
        <fullName evidence="7">D-inositol-3-phosphate glycosyltransferase</fullName>
        <ecNumber evidence="7">2.4.1.250</ecNumber>
    </recommendedName>
    <alternativeName>
        <fullName evidence="7">N-acetylglucosamine-inositol-phosphate N-acetylglucosaminyltransferase</fullName>
        <shortName evidence="7">GlcNAc-Ins-P N-acetylglucosaminyltransferase</shortName>
    </alternativeName>
</protein>
<feature type="binding site" evidence="7">
    <location>
        <begin position="26"/>
        <end position="27"/>
    </location>
    <ligand>
        <name>UDP-N-acetyl-alpha-D-glucosamine</name>
        <dbReference type="ChEBI" id="CHEBI:57705"/>
    </ligand>
</feature>
<dbReference type="EC" id="2.4.1.250" evidence="7"/>
<evidence type="ECO:0000256" key="2">
    <source>
        <dbReference type="ARBA" id="ARBA00022676"/>
    </source>
</evidence>
<dbReference type="PANTHER" id="PTHR12526:SF510">
    <property type="entry name" value="D-INOSITOL 3-PHOSPHATE GLYCOSYLTRANSFERASE"/>
    <property type="match status" value="1"/>
</dbReference>
<keyword evidence="4 7" id="KW-0479">Metal-binding</keyword>
<evidence type="ECO:0000313" key="10">
    <source>
        <dbReference type="EMBL" id="NYD57651.1"/>
    </source>
</evidence>
<feature type="binding site" evidence="7">
    <location>
        <begin position="31"/>
        <end position="36"/>
    </location>
    <ligand>
        <name>1D-myo-inositol 3-phosphate</name>
        <dbReference type="ChEBI" id="CHEBI:58401"/>
    </ligand>
</feature>
<comment type="caution">
    <text evidence="7">Lacks conserved residue(s) required for the propagation of feature annotation.</text>
</comment>